<gene>
    <name evidence="1" type="ORF">AB2U05_36590</name>
</gene>
<name>A0AB39TWA4_9ACTN</name>
<proteinExistence type="predicted"/>
<accession>A0AB39TWA4</accession>
<sequence length="47" mass="4930">MAVVMLVFLVLAMFTVLAWIGLSPDSAIALGGAACVAAAELIRRIRK</sequence>
<dbReference type="RefSeq" id="WP_369185718.1">
    <property type="nucleotide sequence ID" value="NZ_CP163445.1"/>
</dbReference>
<dbReference type="EMBL" id="CP163445">
    <property type="protein sequence ID" value="XDQ83635.1"/>
    <property type="molecule type" value="Genomic_DNA"/>
</dbReference>
<dbReference type="AlphaFoldDB" id="A0AB39TWA4"/>
<reference evidence="1" key="1">
    <citation type="submission" date="2024-07" db="EMBL/GenBank/DDBJ databases">
        <authorList>
            <person name="Yu S.T."/>
        </authorList>
    </citation>
    <scope>NUCLEOTIDE SEQUENCE</scope>
    <source>
        <strain evidence="1">Y1</strain>
    </source>
</reference>
<evidence type="ECO:0000313" key="1">
    <source>
        <dbReference type="EMBL" id="XDQ83635.1"/>
    </source>
</evidence>
<organism evidence="1">
    <name type="scientific">Streptomyces sp. Y1</name>
    <dbReference type="NCBI Taxonomy" id="3238634"/>
    <lineage>
        <taxon>Bacteria</taxon>
        <taxon>Bacillati</taxon>
        <taxon>Actinomycetota</taxon>
        <taxon>Actinomycetes</taxon>
        <taxon>Kitasatosporales</taxon>
        <taxon>Streptomycetaceae</taxon>
        <taxon>Streptomyces</taxon>
    </lineage>
</organism>
<protein>
    <submittedName>
        <fullName evidence="1">Uncharacterized protein</fullName>
    </submittedName>
</protein>